<feature type="compositionally biased region" description="Low complexity" evidence="1">
    <location>
        <begin position="128"/>
        <end position="139"/>
    </location>
</feature>
<feature type="region of interest" description="Disordered" evidence="1">
    <location>
        <begin position="77"/>
        <end position="105"/>
    </location>
</feature>
<keyword evidence="4" id="KW-1185">Reference proteome</keyword>
<evidence type="ECO:0000259" key="2">
    <source>
        <dbReference type="PROSITE" id="PS51644"/>
    </source>
</evidence>
<feature type="domain" description="HTH OST-type" evidence="2">
    <location>
        <begin position="465"/>
        <end position="541"/>
    </location>
</feature>
<reference evidence="3" key="1">
    <citation type="submission" date="2023-10" db="EMBL/GenBank/DDBJ databases">
        <authorList>
            <person name="Chen Y."/>
            <person name="Shah S."/>
            <person name="Dougan E. K."/>
            <person name="Thang M."/>
            <person name="Chan C."/>
        </authorList>
    </citation>
    <scope>NUCLEOTIDE SEQUENCE [LARGE SCALE GENOMIC DNA]</scope>
</reference>
<protein>
    <recommendedName>
        <fullName evidence="2">HTH OST-type domain-containing protein</fullName>
    </recommendedName>
</protein>
<feature type="region of interest" description="Disordered" evidence="1">
    <location>
        <begin position="441"/>
        <end position="460"/>
    </location>
</feature>
<proteinExistence type="predicted"/>
<evidence type="ECO:0000256" key="1">
    <source>
        <dbReference type="SAM" id="MobiDB-lite"/>
    </source>
</evidence>
<comment type="caution">
    <text evidence="3">The sequence shown here is derived from an EMBL/GenBank/DDBJ whole genome shotgun (WGS) entry which is preliminary data.</text>
</comment>
<feature type="region of interest" description="Disordered" evidence="1">
    <location>
        <begin position="123"/>
        <end position="223"/>
    </location>
</feature>
<feature type="compositionally biased region" description="Low complexity" evidence="1">
    <location>
        <begin position="189"/>
        <end position="223"/>
    </location>
</feature>
<sequence>GAPAAGGALAHHAAAAWAAWRQRQGAASGAAALPLAQPPHGAYAAASPWAAWSQAASTGGVSAGWPLFQDDSSAPATEISTAADGGCTGGTANQGPGKEEQANDPEVAMDSNALVARLHRQLWKQEEPQQQSQQSTGEPSPEDGYAKDLASAVQLFLAGGDEDEDDDEDEGSRPPAAEGCSVPAGGGNADRAAVARTTPPAEPRTPAAPASPAATTAAEPAADAAAQLGLPAAAPSPGPRPAGPSPEGVRAFLRVLRQRPLHPDITEERKAELEGLVFECVRALYGDRIRPALGTVQRRLRELLAVARWDRGPTEAAVQALLPMCARDPRFALDPPMHGSPPVLRLAEEPTSFRGWVDVDAQEDSYGQDMWGAFSEYLQDAGGQAPVSLPGPPHTAAQHLQRRQLPFFQGLSLREVEHIVRLAMGKRRLLCSVGDSLRAARTVQPGPRKSAAASKKDAKKGDIKTTEDLTLVLLAVVQRFPEGVPLNLLKQHIRTYTHRTLSEKDFKCNKLTDLFKLAPLRNIFPLAHVAHRNEVVIKQPRMAWIPSHLPTRSRWGTAVASGITNAGADLGFTPYPAQWGAIGEVPMQTPPGLLLDVGTGMPPTWGVTPPVGIFTASSNGMAGCPDGAWSRPW</sequence>
<gene>
    <name evidence="3" type="ORF">PCOR1329_LOCUS30908</name>
</gene>
<organism evidence="3 4">
    <name type="scientific">Prorocentrum cordatum</name>
    <dbReference type="NCBI Taxonomy" id="2364126"/>
    <lineage>
        <taxon>Eukaryota</taxon>
        <taxon>Sar</taxon>
        <taxon>Alveolata</taxon>
        <taxon>Dinophyceae</taxon>
        <taxon>Prorocentrales</taxon>
        <taxon>Prorocentraceae</taxon>
        <taxon>Prorocentrum</taxon>
    </lineage>
</organism>
<evidence type="ECO:0000313" key="3">
    <source>
        <dbReference type="EMBL" id="CAK0833088.1"/>
    </source>
</evidence>
<name>A0ABN9SMR0_9DINO</name>
<feature type="compositionally biased region" description="Acidic residues" evidence="1">
    <location>
        <begin position="160"/>
        <end position="170"/>
    </location>
</feature>
<evidence type="ECO:0000313" key="4">
    <source>
        <dbReference type="Proteomes" id="UP001189429"/>
    </source>
</evidence>
<dbReference type="Proteomes" id="UP001189429">
    <property type="component" value="Unassembled WGS sequence"/>
</dbReference>
<dbReference type="InterPro" id="IPR025605">
    <property type="entry name" value="OST-HTH/LOTUS_dom"/>
</dbReference>
<dbReference type="EMBL" id="CAUYUJ010012025">
    <property type="protein sequence ID" value="CAK0833088.1"/>
    <property type="molecule type" value="Genomic_DNA"/>
</dbReference>
<dbReference type="PROSITE" id="PS51644">
    <property type="entry name" value="HTH_OST"/>
    <property type="match status" value="1"/>
</dbReference>
<accession>A0ABN9SMR0</accession>
<feature type="non-terminal residue" evidence="3">
    <location>
        <position position="1"/>
    </location>
</feature>